<dbReference type="PANTHER" id="PTHR30451">
    <property type="entry name" value="OUTER MEMBRANE USHER PROTEIN"/>
    <property type="match status" value="1"/>
</dbReference>
<keyword evidence="7" id="KW-0472">Membrane</keyword>
<dbReference type="AlphaFoldDB" id="A0AAE7JSK2"/>
<dbReference type="EMBL" id="CP054160">
    <property type="protein sequence ID" value="QKJ57853.1"/>
    <property type="molecule type" value="Genomic_DNA"/>
</dbReference>
<keyword evidence="4" id="KW-1134">Transmembrane beta strand</keyword>
<evidence type="ECO:0000256" key="2">
    <source>
        <dbReference type="ARBA" id="ARBA00008064"/>
    </source>
</evidence>
<dbReference type="Pfam" id="PF13953">
    <property type="entry name" value="PapC_C"/>
    <property type="match status" value="1"/>
</dbReference>
<dbReference type="GO" id="GO:0009297">
    <property type="term" value="P:pilus assembly"/>
    <property type="evidence" value="ECO:0007669"/>
    <property type="project" value="InterPro"/>
</dbReference>
<sequence>MIQSRFIKNRITLSILMMLTAGNAQAVKFNIDMLDAQDKTNIDFSQFSQSDYVMPDEYQLRVTVNGQGLGNERVIPFYLPEGMAAAEPGTVNLPQACLSLEMADSLGLTDSARNKVTAWHNGQCADFSSLPGVTLTPDLGASVLKINVPQAWLEYSDDNWLPPSRWDHGIPGILLDYNLNASVTLPQGNGGRQRNISVNGTAGVNAGAWRLRADYQGSDSQTSGLNPSSRRNFDLTRVYLYRPLPSLQSTLTLGEDYVNSALFDSWRYTGGKLASDERMLPPRLRDYAPEIIGVANSNARVTVTQQGRKVYDSTVPAGPFRIQSLDSAIRGTLDVTITEQNGEQRKFSVSTASVPYLTRPGQMRYQLITGRPSTWQHNLEGPPFVAGEMTWGISNAWSVYGGGTLSGDYQAVALGVGRDLFVLGTMALDVTQTVARFPQHDDRQGKSWRLSYSKFFDEMDTDVTFAGYRFSEKDFLSMQEYLDVRYRDDARGRQKERYQININKRFEGFSLGLNYESQTYWDQGDTEQFGGTVGTYFDLPSLGLRNLSVTGTVTRSQYQGREDNLVNVMISVPLGLGSVSYNASQSRGRYNQQVGYYGVAGNDSYSVNAGLISGAQASANSQFNGMYTHNGNMAKVSANAAFEDRGTSSFGFNASGGLTVTGLGAAMHPAGYNGGTRLMLSTDGIAGVPLNTSGVKSNRWGIGVLGDVNSYYRTTARIDVNTLPDDVEAVQGVVEASLTEGAIGYRRFSVLQGATAFAVLRLADSSFPPFGASVRDQRGREVGLVGEQGMAWLSGIAPKSALNVAWAGEVQCQVQLPAQIGESNLLLPCRPTASDQIN</sequence>
<evidence type="ECO:0000256" key="9">
    <source>
        <dbReference type="SAM" id="SignalP"/>
    </source>
</evidence>
<evidence type="ECO:0000259" key="10">
    <source>
        <dbReference type="Pfam" id="PF13953"/>
    </source>
</evidence>
<evidence type="ECO:0000256" key="5">
    <source>
        <dbReference type="ARBA" id="ARBA00022692"/>
    </source>
</evidence>
<dbReference type="RefSeq" id="WP_065684497.1">
    <property type="nucleotide sequence ID" value="NZ_CP054160.3"/>
</dbReference>
<keyword evidence="5" id="KW-0812">Transmembrane</keyword>
<dbReference type="Gene3D" id="3.10.20.410">
    <property type="match status" value="1"/>
</dbReference>
<evidence type="ECO:0000256" key="3">
    <source>
        <dbReference type="ARBA" id="ARBA00022448"/>
    </source>
</evidence>
<dbReference type="InterPro" id="IPR000015">
    <property type="entry name" value="Fimb_usher"/>
</dbReference>
<evidence type="ECO:0000256" key="4">
    <source>
        <dbReference type="ARBA" id="ARBA00022452"/>
    </source>
</evidence>
<dbReference type="InterPro" id="IPR025949">
    <property type="entry name" value="PapC-like_C"/>
</dbReference>
<dbReference type="Gene3D" id="2.60.40.3110">
    <property type="match status" value="1"/>
</dbReference>
<keyword evidence="8" id="KW-0998">Cell outer membrane</keyword>
<name>A0AAE7JSK2_SERFO</name>
<evidence type="ECO:0000256" key="1">
    <source>
        <dbReference type="ARBA" id="ARBA00004571"/>
    </source>
</evidence>
<comment type="similarity">
    <text evidence="2">Belongs to the fimbrial export usher family.</text>
</comment>
<protein>
    <submittedName>
        <fullName evidence="12">Fimbria/pilus outer membrane usher protein</fullName>
    </submittedName>
</protein>
<feature type="domain" description="PapC-like C-terminal" evidence="10">
    <location>
        <begin position="760"/>
        <end position="815"/>
    </location>
</feature>
<evidence type="ECO:0000313" key="12">
    <source>
        <dbReference type="EMBL" id="QKJ57853.1"/>
    </source>
</evidence>
<reference evidence="13" key="1">
    <citation type="submission" date="2020-03" db="EMBL/GenBank/DDBJ databases">
        <title>Genome sequences of seven Enterobacteriaceae strains isolated from Canadian wastewater treatment facilities.</title>
        <authorList>
            <person name="Huang H."/>
            <person name="Chmara J.T."/>
            <person name="Duceppe M.-O."/>
        </authorList>
    </citation>
    <scope>NUCLEOTIDE SEQUENCE [LARGE SCALE GENOMIC DNA]</scope>
    <source>
        <strain evidence="13">Biosolid 3</strain>
    </source>
</reference>
<dbReference type="SUPFAM" id="SSF141729">
    <property type="entry name" value="FimD N-terminal domain-like"/>
    <property type="match status" value="1"/>
</dbReference>
<feature type="signal peptide" evidence="9">
    <location>
        <begin position="1"/>
        <end position="26"/>
    </location>
</feature>
<feature type="domain" description="PapC N-terminal" evidence="11">
    <location>
        <begin position="28"/>
        <end position="181"/>
    </location>
</feature>
<comment type="subcellular location">
    <subcellularLocation>
        <location evidence="1">Cell outer membrane</location>
        <topology evidence="1">Multi-pass membrane protein</topology>
    </subcellularLocation>
</comment>
<dbReference type="InterPro" id="IPR025885">
    <property type="entry name" value="PapC_N"/>
</dbReference>
<dbReference type="InterPro" id="IPR042186">
    <property type="entry name" value="FimD_plug_dom"/>
</dbReference>
<evidence type="ECO:0000259" key="11">
    <source>
        <dbReference type="Pfam" id="PF13954"/>
    </source>
</evidence>
<dbReference type="PANTHER" id="PTHR30451:SF10">
    <property type="entry name" value="OUTER MEMBRANE USHER PROTEIN YFCU-RELATED"/>
    <property type="match status" value="1"/>
</dbReference>
<dbReference type="GO" id="GO:0009279">
    <property type="term" value="C:cell outer membrane"/>
    <property type="evidence" value="ECO:0007669"/>
    <property type="project" value="UniProtKB-SubCell"/>
</dbReference>
<dbReference type="Gene3D" id="2.60.40.2610">
    <property type="entry name" value="Outer membrane usher protein FimD, plug domain"/>
    <property type="match status" value="1"/>
</dbReference>
<evidence type="ECO:0000313" key="13">
    <source>
        <dbReference type="Proteomes" id="UP000503464"/>
    </source>
</evidence>
<dbReference type="Proteomes" id="UP000503464">
    <property type="component" value="Chromosome"/>
</dbReference>
<accession>A0AAE7JSK2</accession>
<organism evidence="12 13">
    <name type="scientific">Serratia fonticola</name>
    <dbReference type="NCBI Taxonomy" id="47917"/>
    <lineage>
        <taxon>Bacteria</taxon>
        <taxon>Pseudomonadati</taxon>
        <taxon>Pseudomonadota</taxon>
        <taxon>Gammaproteobacteria</taxon>
        <taxon>Enterobacterales</taxon>
        <taxon>Yersiniaceae</taxon>
        <taxon>Serratia</taxon>
    </lineage>
</organism>
<evidence type="ECO:0000256" key="8">
    <source>
        <dbReference type="ARBA" id="ARBA00023237"/>
    </source>
</evidence>
<feature type="chain" id="PRO_5042239333" evidence="9">
    <location>
        <begin position="27"/>
        <end position="838"/>
    </location>
</feature>
<keyword evidence="3" id="KW-0813">Transport</keyword>
<dbReference type="Pfam" id="PF13954">
    <property type="entry name" value="PapC_N"/>
    <property type="match status" value="1"/>
</dbReference>
<dbReference type="InterPro" id="IPR037224">
    <property type="entry name" value="PapC_N_sf"/>
</dbReference>
<keyword evidence="6 9" id="KW-0732">Signal</keyword>
<evidence type="ECO:0000256" key="6">
    <source>
        <dbReference type="ARBA" id="ARBA00022729"/>
    </source>
</evidence>
<dbReference type="InterPro" id="IPR043142">
    <property type="entry name" value="PapC-like_C_sf"/>
</dbReference>
<dbReference type="Gene3D" id="2.60.40.2070">
    <property type="match status" value="1"/>
</dbReference>
<dbReference type="Pfam" id="PF00577">
    <property type="entry name" value="Usher"/>
    <property type="match status" value="1"/>
</dbReference>
<evidence type="ECO:0000256" key="7">
    <source>
        <dbReference type="ARBA" id="ARBA00023136"/>
    </source>
</evidence>
<dbReference type="GO" id="GO:0015473">
    <property type="term" value="F:fimbrial usher porin activity"/>
    <property type="evidence" value="ECO:0007669"/>
    <property type="project" value="InterPro"/>
</dbReference>
<gene>
    <name evidence="12" type="ORF">G9399_04935</name>
</gene>
<proteinExistence type="inferred from homology"/>